<dbReference type="Proteomes" id="UP000290365">
    <property type="component" value="Chromosome"/>
</dbReference>
<dbReference type="GO" id="GO:0032259">
    <property type="term" value="P:methylation"/>
    <property type="evidence" value="ECO:0007669"/>
    <property type="project" value="UniProtKB-KW"/>
</dbReference>
<keyword evidence="5" id="KW-1185">Reference proteome</keyword>
<feature type="region of interest" description="Disordered" evidence="2">
    <location>
        <begin position="1"/>
        <end position="56"/>
    </location>
</feature>
<dbReference type="InterPro" id="IPR029063">
    <property type="entry name" value="SAM-dependent_MTases_sf"/>
</dbReference>
<feature type="domain" description="Methyltransferase" evidence="3">
    <location>
        <begin position="123"/>
        <end position="230"/>
    </location>
</feature>
<proteinExistence type="predicted"/>
<dbReference type="EMBL" id="CP035758">
    <property type="protein sequence ID" value="QBD78680.1"/>
    <property type="molecule type" value="Genomic_DNA"/>
</dbReference>
<dbReference type="CDD" id="cd02440">
    <property type="entry name" value="AdoMet_MTases"/>
    <property type="match status" value="1"/>
</dbReference>
<gene>
    <name evidence="4" type="ORF">EPA93_22900</name>
</gene>
<name>A0A4P6JTQ0_KTERU</name>
<reference evidence="4 5" key="1">
    <citation type="submission" date="2019-01" db="EMBL/GenBank/DDBJ databases">
        <title>Ktedonosporobacter rubrisoli SCAWS-G2.</title>
        <authorList>
            <person name="Huang Y."/>
            <person name="Yan B."/>
        </authorList>
    </citation>
    <scope>NUCLEOTIDE SEQUENCE [LARGE SCALE GENOMIC DNA]</scope>
    <source>
        <strain evidence="4 5">SCAWS-G2</strain>
    </source>
</reference>
<sequence length="371" mass="41361">MTQSLFAPNEDSSDKISKPGGSIQGSQQISARPKDGHMCIWSSSDRDPQPASSTSVEHEIVRLQQQLIALIACISERRAALYRQAAPCRMAWTSESKEEYNYSLGELLKELMPRLIDYSPFRRVLDVACGAGSWALDIARRYPKLWVLGIDNNAAYIERATAIALNEGLSNVEFLPKDITEVAVAGYAKRPFDMIHLQFVASEITPAYLPTLVHTLAELCRQGGYIVWSEVELPIPNSLPCEQFCQLIIAALRAAGRSFSPGPVLGITPLIGSWLHSERCCIEHDLAHIIDVSADAALRKQFLMQASELGQQVRPFVLNCGIVSYEEYERLFQQTLKDIQMLTFCGICYARTIIARCERPEDPRGTLVKPT</sequence>
<dbReference type="OrthoDB" id="9791837at2"/>
<dbReference type="InterPro" id="IPR025714">
    <property type="entry name" value="Methyltranfer_dom"/>
</dbReference>
<dbReference type="Pfam" id="PF13847">
    <property type="entry name" value="Methyltransf_31"/>
    <property type="match status" value="1"/>
</dbReference>
<protein>
    <submittedName>
        <fullName evidence="4">Class I SAM-dependent methyltransferase</fullName>
    </submittedName>
</protein>
<dbReference type="Gene3D" id="3.40.50.150">
    <property type="entry name" value="Vaccinia Virus protein VP39"/>
    <property type="match status" value="1"/>
</dbReference>
<dbReference type="AlphaFoldDB" id="A0A4P6JTQ0"/>
<dbReference type="KEGG" id="kbs:EPA93_22900"/>
<dbReference type="PANTHER" id="PTHR43861:SF3">
    <property type="entry name" value="PUTATIVE (AFU_ORTHOLOGUE AFUA_2G14390)-RELATED"/>
    <property type="match status" value="1"/>
</dbReference>
<evidence type="ECO:0000259" key="3">
    <source>
        <dbReference type="Pfam" id="PF13847"/>
    </source>
</evidence>
<dbReference type="RefSeq" id="WP_129889733.1">
    <property type="nucleotide sequence ID" value="NZ_CP035758.1"/>
</dbReference>
<dbReference type="SUPFAM" id="SSF53335">
    <property type="entry name" value="S-adenosyl-L-methionine-dependent methyltransferases"/>
    <property type="match status" value="1"/>
</dbReference>
<dbReference type="PANTHER" id="PTHR43861">
    <property type="entry name" value="TRANS-ACONITATE 2-METHYLTRANSFERASE-RELATED"/>
    <property type="match status" value="1"/>
</dbReference>
<accession>A0A4P6JTQ0</accession>
<evidence type="ECO:0000313" key="4">
    <source>
        <dbReference type="EMBL" id="QBD78680.1"/>
    </source>
</evidence>
<organism evidence="4 5">
    <name type="scientific">Ktedonosporobacter rubrisoli</name>
    <dbReference type="NCBI Taxonomy" id="2509675"/>
    <lineage>
        <taxon>Bacteria</taxon>
        <taxon>Bacillati</taxon>
        <taxon>Chloroflexota</taxon>
        <taxon>Ktedonobacteria</taxon>
        <taxon>Ktedonobacterales</taxon>
        <taxon>Ktedonosporobacteraceae</taxon>
        <taxon>Ktedonosporobacter</taxon>
    </lineage>
</organism>
<evidence type="ECO:0000256" key="1">
    <source>
        <dbReference type="ARBA" id="ARBA00022679"/>
    </source>
</evidence>
<keyword evidence="4" id="KW-0489">Methyltransferase</keyword>
<evidence type="ECO:0000256" key="2">
    <source>
        <dbReference type="SAM" id="MobiDB-lite"/>
    </source>
</evidence>
<dbReference type="GO" id="GO:0008168">
    <property type="term" value="F:methyltransferase activity"/>
    <property type="evidence" value="ECO:0007669"/>
    <property type="project" value="UniProtKB-KW"/>
</dbReference>
<keyword evidence="1 4" id="KW-0808">Transferase</keyword>
<evidence type="ECO:0000313" key="5">
    <source>
        <dbReference type="Proteomes" id="UP000290365"/>
    </source>
</evidence>